<dbReference type="InParanoid" id="A0A1Z5SW80"/>
<feature type="compositionally biased region" description="Low complexity" evidence="1">
    <location>
        <begin position="159"/>
        <end position="176"/>
    </location>
</feature>
<evidence type="ECO:0000259" key="2">
    <source>
        <dbReference type="PROSITE" id="PS50172"/>
    </source>
</evidence>
<dbReference type="Gene3D" id="3.40.50.10190">
    <property type="entry name" value="BRCT domain"/>
    <property type="match status" value="1"/>
</dbReference>
<keyword evidence="4" id="KW-1185">Reference proteome</keyword>
<feature type="compositionally biased region" description="Basic and acidic residues" evidence="1">
    <location>
        <begin position="116"/>
        <end position="136"/>
    </location>
</feature>
<evidence type="ECO:0000313" key="4">
    <source>
        <dbReference type="Proteomes" id="UP000194280"/>
    </source>
</evidence>
<feature type="compositionally biased region" description="Basic and acidic residues" evidence="1">
    <location>
        <begin position="40"/>
        <end position="62"/>
    </location>
</feature>
<dbReference type="GO" id="GO:0017125">
    <property type="term" value="F:deoxycytidyl transferase activity"/>
    <property type="evidence" value="ECO:0007669"/>
    <property type="project" value="TreeGrafter"/>
</dbReference>
<accession>A0A1Z5SW80</accession>
<feature type="region of interest" description="Disordered" evidence="1">
    <location>
        <begin position="1"/>
        <end position="21"/>
    </location>
</feature>
<dbReference type="SUPFAM" id="SSF52113">
    <property type="entry name" value="BRCT domain"/>
    <property type="match status" value="1"/>
</dbReference>
<dbReference type="InterPro" id="IPR001357">
    <property type="entry name" value="BRCT_dom"/>
</dbReference>
<dbReference type="EMBL" id="MUNK01000219">
    <property type="protein sequence ID" value="OTA25007.1"/>
    <property type="molecule type" value="Genomic_DNA"/>
</dbReference>
<protein>
    <recommendedName>
        <fullName evidence="2">BRCT domain-containing protein</fullName>
    </recommendedName>
</protein>
<dbReference type="OrthoDB" id="427711at2759"/>
<dbReference type="PROSITE" id="PS50172">
    <property type="entry name" value="BRCT"/>
    <property type="match status" value="1"/>
</dbReference>
<dbReference type="Proteomes" id="UP000194280">
    <property type="component" value="Unassembled WGS sequence"/>
</dbReference>
<gene>
    <name evidence="3" type="ORF">BTJ68_12125</name>
</gene>
<evidence type="ECO:0000256" key="1">
    <source>
        <dbReference type="SAM" id="MobiDB-lite"/>
    </source>
</evidence>
<sequence>MLSVSLLPHEGLSNMSTAPQAAKPTKHIFDAFNSSATGHQKAENRLSDSTSWRDSRNKKLREQYSGGRGGGKRVSDTVGAGSLDFGQDGRTENGGWVKGAKGLRSDGQKSIVEMGRVSKDTERPSKRVKLEEDKPTKLVNPWTPVRKEDGSIRETSWTSHESSPSHLLSPLDSIDSTPQQQSQQDAEEEGPEESLAPQIFRSLCFYINGSTMPTISDHRLKFVIRNHGGDLSIALGRRSVTHVIIGKTSAQGGCGGGLAGSKIQKEIARQGGNAVNYVTAEWVTESIKAGKRLPESRFKGLKLAPKGVNGIASMFAKVDKKASASTVGKDDDRG</sequence>
<organism evidence="3 4">
    <name type="scientific">Hortaea werneckii EXF-2000</name>
    <dbReference type="NCBI Taxonomy" id="1157616"/>
    <lineage>
        <taxon>Eukaryota</taxon>
        <taxon>Fungi</taxon>
        <taxon>Dikarya</taxon>
        <taxon>Ascomycota</taxon>
        <taxon>Pezizomycotina</taxon>
        <taxon>Dothideomycetes</taxon>
        <taxon>Dothideomycetidae</taxon>
        <taxon>Mycosphaerellales</taxon>
        <taxon>Teratosphaeriaceae</taxon>
        <taxon>Hortaea</taxon>
    </lineage>
</organism>
<feature type="region of interest" description="Disordered" evidence="1">
    <location>
        <begin position="34"/>
        <end position="194"/>
    </location>
</feature>
<name>A0A1Z5SW80_HORWE</name>
<dbReference type="PANTHER" id="PTHR45990">
    <property type="entry name" value="DNA REPAIR PROTEIN REV1"/>
    <property type="match status" value="1"/>
</dbReference>
<dbReference type="InterPro" id="IPR036420">
    <property type="entry name" value="BRCT_dom_sf"/>
</dbReference>
<dbReference type="GO" id="GO:0003887">
    <property type="term" value="F:DNA-directed DNA polymerase activity"/>
    <property type="evidence" value="ECO:0007669"/>
    <property type="project" value="TreeGrafter"/>
</dbReference>
<dbReference type="VEuPathDB" id="FungiDB:BTJ68_12125"/>
<evidence type="ECO:0000313" key="3">
    <source>
        <dbReference type="EMBL" id="OTA25007.1"/>
    </source>
</evidence>
<dbReference type="Pfam" id="PF16589">
    <property type="entry name" value="BRCT_2"/>
    <property type="match status" value="1"/>
</dbReference>
<dbReference type="PANTHER" id="PTHR45990:SF1">
    <property type="entry name" value="DNA REPAIR PROTEIN REV1"/>
    <property type="match status" value="1"/>
</dbReference>
<dbReference type="GO" id="GO:0070987">
    <property type="term" value="P:error-free translesion synthesis"/>
    <property type="evidence" value="ECO:0007669"/>
    <property type="project" value="TreeGrafter"/>
</dbReference>
<feature type="domain" description="BRCT" evidence="2">
    <location>
        <begin position="195"/>
        <end position="300"/>
    </location>
</feature>
<dbReference type="SMART" id="SM00292">
    <property type="entry name" value="BRCT"/>
    <property type="match status" value="1"/>
</dbReference>
<dbReference type="GO" id="GO:0042276">
    <property type="term" value="P:error-prone translesion synthesis"/>
    <property type="evidence" value="ECO:0007669"/>
    <property type="project" value="TreeGrafter"/>
</dbReference>
<dbReference type="AlphaFoldDB" id="A0A1Z5SW80"/>
<dbReference type="GO" id="GO:0005634">
    <property type="term" value="C:nucleus"/>
    <property type="evidence" value="ECO:0007669"/>
    <property type="project" value="TreeGrafter"/>
</dbReference>
<proteinExistence type="predicted"/>
<reference evidence="3 4" key="1">
    <citation type="submission" date="2017-01" db="EMBL/GenBank/DDBJ databases">
        <title>The recent genome duplication of the halophilic yeast Hortaea werneckii: insights from long-read sequencing.</title>
        <authorList>
            <person name="Sinha S."/>
            <person name="Flibotte S."/>
            <person name="Neira M."/>
            <person name="Lenassi M."/>
            <person name="Gostincar C."/>
            <person name="Stajich J.E."/>
            <person name="Nislow C.E."/>
        </authorList>
    </citation>
    <scope>NUCLEOTIDE SEQUENCE [LARGE SCALE GENOMIC DNA]</scope>
    <source>
        <strain evidence="3 4">EXF-2000</strain>
    </source>
</reference>
<comment type="caution">
    <text evidence="3">The sequence shown here is derived from an EMBL/GenBank/DDBJ whole genome shotgun (WGS) entry which is preliminary data.</text>
</comment>